<keyword evidence="1" id="KW-0812">Transmembrane</keyword>
<dbReference type="Proteomes" id="UP000299102">
    <property type="component" value="Unassembled WGS sequence"/>
</dbReference>
<keyword evidence="1" id="KW-1133">Transmembrane helix</keyword>
<keyword evidence="1" id="KW-0472">Membrane</keyword>
<feature type="transmembrane region" description="Helical" evidence="1">
    <location>
        <begin position="46"/>
        <end position="64"/>
    </location>
</feature>
<comment type="caution">
    <text evidence="2">The sequence shown here is derived from an EMBL/GenBank/DDBJ whole genome shotgun (WGS) entry which is preliminary data.</text>
</comment>
<evidence type="ECO:0000313" key="3">
    <source>
        <dbReference type="Proteomes" id="UP000299102"/>
    </source>
</evidence>
<name>A0A4C1XYI7_EUMVA</name>
<sequence length="128" mass="14536">MRRFSTHVLLLFLLIIISDFVLLFVGNYLHFASTRTLSGAHTTVNIARVASIAQSCVVFVHRLLRVNPPTARRRVPYEEYSTTHETLPLLDLVTKASQSRKIGKLSHVTLRPTGFGFKIEIDSETNWN</sequence>
<keyword evidence="3" id="KW-1185">Reference proteome</keyword>
<dbReference type="AlphaFoldDB" id="A0A4C1XYI7"/>
<evidence type="ECO:0000313" key="2">
    <source>
        <dbReference type="EMBL" id="GBP69081.1"/>
    </source>
</evidence>
<proteinExistence type="predicted"/>
<reference evidence="2 3" key="1">
    <citation type="journal article" date="2019" name="Commun. Biol.">
        <title>The bagworm genome reveals a unique fibroin gene that provides high tensile strength.</title>
        <authorList>
            <person name="Kono N."/>
            <person name="Nakamura H."/>
            <person name="Ohtoshi R."/>
            <person name="Tomita M."/>
            <person name="Numata K."/>
            <person name="Arakawa K."/>
        </authorList>
    </citation>
    <scope>NUCLEOTIDE SEQUENCE [LARGE SCALE GENOMIC DNA]</scope>
</reference>
<protein>
    <submittedName>
        <fullName evidence="2">Uncharacterized protein</fullName>
    </submittedName>
</protein>
<dbReference type="EMBL" id="BGZK01001030">
    <property type="protein sequence ID" value="GBP69081.1"/>
    <property type="molecule type" value="Genomic_DNA"/>
</dbReference>
<gene>
    <name evidence="2" type="ORF">EVAR_87360_1</name>
</gene>
<evidence type="ECO:0000256" key="1">
    <source>
        <dbReference type="SAM" id="Phobius"/>
    </source>
</evidence>
<accession>A0A4C1XYI7</accession>
<feature type="transmembrane region" description="Helical" evidence="1">
    <location>
        <begin position="7"/>
        <end position="26"/>
    </location>
</feature>
<organism evidence="2 3">
    <name type="scientific">Eumeta variegata</name>
    <name type="common">Bagworm moth</name>
    <name type="synonym">Eumeta japonica</name>
    <dbReference type="NCBI Taxonomy" id="151549"/>
    <lineage>
        <taxon>Eukaryota</taxon>
        <taxon>Metazoa</taxon>
        <taxon>Ecdysozoa</taxon>
        <taxon>Arthropoda</taxon>
        <taxon>Hexapoda</taxon>
        <taxon>Insecta</taxon>
        <taxon>Pterygota</taxon>
        <taxon>Neoptera</taxon>
        <taxon>Endopterygota</taxon>
        <taxon>Lepidoptera</taxon>
        <taxon>Glossata</taxon>
        <taxon>Ditrysia</taxon>
        <taxon>Tineoidea</taxon>
        <taxon>Psychidae</taxon>
        <taxon>Oiketicinae</taxon>
        <taxon>Eumeta</taxon>
    </lineage>
</organism>